<dbReference type="AlphaFoldDB" id="A0A3N1LHD6"/>
<dbReference type="GO" id="GO:0005886">
    <property type="term" value="C:plasma membrane"/>
    <property type="evidence" value="ECO:0007669"/>
    <property type="project" value="TreeGrafter"/>
</dbReference>
<feature type="domain" description="AMP-dependent synthetase/ligase" evidence="2">
    <location>
        <begin position="21"/>
        <end position="414"/>
    </location>
</feature>
<dbReference type="SUPFAM" id="SSF56801">
    <property type="entry name" value="Acetyl-CoA synthetase-like"/>
    <property type="match status" value="1"/>
</dbReference>
<dbReference type="Gene3D" id="3.40.50.12780">
    <property type="entry name" value="N-terminal domain of ligase-like"/>
    <property type="match status" value="1"/>
</dbReference>
<evidence type="ECO:0000256" key="1">
    <source>
        <dbReference type="ARBA" id="ARBA00006432"/>
    </source>
</evidence>
<dbReference type="Gene3D" id="3.30.300.30">
    <property type="match status" value="1"/>
</dbReference>
<dbReference type="PANTHER" id="PTHR22754:SF32">
    <property type="entry name" value="DISCO-INTERACTING PROTEIN 2"/>
    <property type="match status" value="1"/>
</dbReference>
<sequence length="561" mass="60493">MDDGPGVGAIQGAPQHLLAHARANAHRPFLILRRGALWWQFSYGDAVDETRRWAWILAAAGVGPGDHVVIALTHRHELYFAFLGALWAGAVPTIIPCPNPRQEPGFFWQEYAALLVDLGPRAVVTQGDNVTPLRQAAGDAAGFVIDVDNLEDRADAPAGDPVAVAEDGLPFLQFSSGTTGRRKGIVLTNRAVDHHMCAYADLLGMGAGDRVASWLPLYHDMGLVGCLLMPLWRGASIVALDALEWVAQPWILLEAIERFEATHVWLPNFAFRHIVRTLPDNRLFRLGCVRVFVNSSESCRPATMAEFAAALAGHGVRPDQIRPSYGMAETVLATTQAPPRPEPLAITVDGAALEGRFRARIVPATHSRAQHLASCGPALPGLELRIAPLGRGRAAGDPVGEIEVRGAHCFAGYFRNPKTTAASLNDGWYRTGDIGFLHAGELFVCGRRKEMVIVHGRNFYAPDIEAAAAVSGVKPGRVCAFAIEDVQSASEALVILVETAATGARAHATLSRRVKAAIFDRLQVTPHRVVAVAPGRLIKTTSGKLHREENRRRYLAGAAAP</sequence>
<evidence type="ECO:0000313" key="3">
    <source>
        <dbReference type="EMBL" id="ROP90927.1"/>
    </source>
</evidence>
<dbReference type="InterPro" id="IPR045851">
    <property type="entry name" value="AMP-bd_C_sf"/>
</dbReference>
<dbReference type="InterPro" id="IPR042099">
    <property type="entry name" value="ANL_N_sf"/>
</dbReference>
<protein>
    <submittedName>
        <fullName evidence="3">Acyl-CoA synthetase (AMP-forming)/AMP-acid ligase II</fullName>
    </submittedName>
</protein>
<accession>A0A3N1LHD6</accession>
<dbReference type="OrthoDB" id="9803968at2"/>
<dbReference type="PANTHER" id="PTHR22754">
    <property type="entry name" value="DISCO-INTERACTING PROTEIN 2 DIP2 -RELATED"/>
    <property type="match status" value="1"/>
</dbReference>
<evidence type="ECO:0000259" key="2">
    <source>
        <dbReference type="Pfam" id="PF00501"/>
    </source>
</evidence>
<dbReference type="GO" id="GO:0016874">
    <property type="term" value="F:ligase activity"/>
    <property type="evidence" value="ECO:0007669"/>
    <property type="project" value="UniProtKB-KW"/>
</dbReference>
<gene>
    <name evidence="3" type="ORF">EDC65_2787</name>
</gene>
<comment type="caution">
    <text evidence="3">The sequence shown here is derived from an EMBL/GenBank/DDBJ whole genome shotgun (WGS) entry which is preliminary data.</text>
</comment>
<dbReference type="GO" id="GO:0006633">
    <property type="term" value="P:fatty acid biosynthetic process"/>
    <property type="evidence" value="ECO:0007669"/>
    <property type="project" value="TreeGrafter"/>
</dbReference>
<dbReference type="Pfam" id="PF00501">
    <property type="entry name" value="AMP-binding"/>
    <property type="match status" value="1"/>
</dbReference>
<reference evidence="3 4" key="1">
    <citation type="submission" date="2018-11" db="EMBL/GenBank/DDBJ databases">
        <title>Genomic Encyclopedia of Type Strains, Phase IV (KMG-IV): sequencing the most valuable type-strain genomes for metagenomic binning, comparative biology and taxonomic classification.</title>
        <authorList>
            <person name="Goeker M."/>
        </authorList>
    </citation>
    <scope>NUCLEOTIDE SEQUENCE [LARGE SCALE GENOMIC DNA]</scope>
    <source>
        <strain evidence="3 4">DSM 5900</strain>
    </source>
</reference>
<keyword evidence="3" id="KW-0436">Ligase</keyword>
<dbReference type="RefSeq" id="WP_123690425.1">
    <property type="nucleotide sequence ID" value="NZ_AP019700.1"/>
</dbReference>
<dbReference type="GO" id="GO:0070566">
    <property type="term" value="F:adenylyltransferase activity"/>
    <property type="evidence" value="ECO:0007669"/>
    <property type="project" value="TreeGrafter"/>
</dbReference>
<organism evidence="3 4">
    <name type="scientific">Stella humosa</name>
    <dbReference type="NCBI Taxonomy" id="94"/>
    <lineage>
        <taxon>Bacteria</taxon>
        <taxon>Pseudomonadati</taxon>
        <taxon>Pseudomonadota</taxon>
        <taxon>Alphaproteobacteria</taxon>
        <taxon>Rhodospirillales</taxon>
        <taxon>Stellaceae</taxon>
        <taxon>Stella</taxon>
    </lineage>
</organism>
<dbReference type="Proteomes" id="UP000278222">
    <property type="component" value="Unassembled WGS sequence"/>
</dbReference>
<keyword evidence="4" id="KW-1185">Reference proteome</keyword>
<name>A0A3N1LHD6_9PROT</name>
<evidence type="ECO:0000313" key="4">
    <source>
        <dbReference type="Proteomes" id="UP000278222"/>
    </source>
</evidence>
<comment type="similarity">
    <text evidence="1">Belongs to the ATP-dependent AMP-binding enzyme family.</text>
</comment>
<dbReference type="EMBL" id="RJKX01000014">
    <property type="protein sequence ID" value="ROP90927.1"/>
    <property type="molecule type" value="Genomic_DNA"/>
</dbReference>
<proteinExistence type="inferred from homology"/>
<dbReference type="InterPro" id="IPR000873">
    <property type="entry name" value="AMP-dep_synth/lig_dom"/>
</dbReference>